<reference evidence="3" key="1">
    <citation type="submission" date="2018-02" db="EMBL/GenBank/DDBJ databases">
        <title>Rhizophora mucronata_Transcriptome.</title>
        <authorList>
            <person name="Meera S.P."/>
            <person name="Sreeshan A."/>
            <person name="Augustine A."/>
        </authorList>
    </citation>
    <scope>NUCLEOTIDE SEQUENCE</scope>
    <source>
        <tissue evidence="3">Leaf</tissue>
    </source>
</reference>
<feature type="region of interest" description="Disordered" evidence="2">
    <location>
        <begin position="154"/>
        <end position="180"/>
    </location>
</feature>
<evidence type="ECO:0000256" key="2">
    <source>
        <dbReference type="SAM" id="MobiDB-lite"/>
    </source>
</evidence>
<dbReference type="InterPro" id="IPR037151">
    <property type="entry name" value="AlkB-like_sf"/>
</dbReference>
<feature type="compositionally biased region" description="Acidic residues" evidence="2">
    <location>
        <begin position="162"/>
        <end position="173"/>
    </location>
</feature>
<proteinExistence type="inferred from homology"/>
<dbReference type="GO" id="GO:0006402">
    <property type="term" value="P:mRNA catabolic process"/>
    <property type="evidence" value="ECO:0007669"/>
    <property type="project" value="InterPro"/>
</dbReference>
<name>A0A2P2LMU0_RHIMU</name>
<dbReference type="AlphaFoldDB" id="A0A2P2LMU0"/>
<organism evidence="3">
    <name type="scientific">Rhizophora mucronata</name>
    <name type="common">Asiatic mangrove</name>
    <dbReference type="NCBI Taxonomy" id="61149"/>
    <lineage>
        <taxon>Eukaryota</taxon>
        <taxon>Viridiplantae</taxon>
        <taxon>Streptophyta</taxon>
        <taxon>Embryophyta</taxon>
        <taxon>Tracheophyta</taxon>
        <taxon>Spermatophyta</taxon>
        <taxon>Magnoliopsida</taxon>
        <taxon>eudicotyledons</taxon>
        <taxon>Gunneridae</taxon>
        <taxon>Pentapetalae</taxon>
        <taxon>rosids</taxon>
        <taxon>fabids</taxon>
        <taxon>Malpighiales</taxon>
        <taxon>Rhizophoraceae</taxon>
        <taxon>Rhizophora</taxon>
    </lineage>
</organism>
<dbReference type="GO" id="GO:0003729">
    <property type="term" value="F:mRNA binding"/>
    <property type="evidence" value="ECO:0007669"/>
    <property type="project" value="InterPro"/>
</dbReference>
<evidence type="ECO:0000313" key="3">
    <source>
        <dbReference type="EMBL" id="MBX19272.1"/>
    </source>
</evidence>
<dbReference type="PANTHER" id="PTHR31447:SF2">
    <property type="entry name" value="RNA DEMETHYLASE ALKBH10B"/>
    <property type="match status" value="1"/>
</dbReference>
<dbReference type="SUPFAM" id="SSF51197">
    <property type="entry name" value="Clavaminate synthase-like"/>
    <property type="match status" value="1"/>
</dbReference>
<evidence type="ECO:0000256" key="1">
    <source>
        <dbReference type="ARBA" id="ARBA00007879"/>
    </source>
</evidence>
<dbReference type="Gene3D" id="2.60.120.590">
    <property type="entry name" value="Alpha-ketoglutarate-dependent dioxygenase AlkB-like"/>
    <property type="match status" value="1"/>
</dbReference>
<dbReference type="InterPro" id="IPR044842">
    <property type="entry name" value="ALKBH9B/ALKBH10B-like"/>
</dbReference>
<comment type="similarity">
    <text evidence="1">Belongs to the alkB family.</text>
</comment>
<dbReference type="GO" id="GO:0032451">
    <property type="term" value="F:demethylase activity"/>
    <property type="evidence" value="ECO:0007669"/>
    <property type="project" value="InterPro"/>
</dbReference>
<accession>A0A2P2LMU0</accession>
<dbReference type="EMBL" id="GGEC01038788">
    <property type="protein sequence ID" value="MBX19272.1"/>
    <property type="molecule type" value="Transcribed_RNA"/>
</dbReference>
<sequence length="550" mass="60575">MPMAAGPASPKERAPPVRPAVVPIQSPPMMVADAFAKDAILAWFRGEFAAANAIIDALCGHIAQLGGGTVSEYESLFAAIHRRRLNWIPVLQMQKYHSIADVAVELRRVAERKMEEKIKCSSEKKSNDVVPVEVPSDEKGKESNKAMECVENDTVGNGGEEIAGEEYSPDSEITDSGSQEVLPSENNANTYFNHEDCITRAAQVKLTKGFVAKEQVKGHLVNVVKGLKLYEDVFTDSELSKLTNFVNQLRVAGQNGELSGNTFILFNKQMKGNKREMIQFGVPIFERIKEEATSNKQTSNIEPIPALLRGAIDRLVQWQLIPEYKKPNGCIIDFFDEEEYSQPFLKPPHLDQPVSTLLLSESTMAFGRVLVNDNDGNYRGPLMLSLKEGSILVMRGNSADMARHVMCPSPNKRASITFFRVRPESNHGMSPPTSPTAGAMTLWQPGIGSPYEMPNGALGGYHPMDTMTKWGVFRTPVVMLAAPVRPMVLTPKRMCRGGTGVFLPWTTGSRKPPKHLPPRAQKRRLLAMASPVETHIADPGTETAIILEGK</sequence>
<dbReference type="PANTHER" id="PTHR31447">
    <property type="entry name" value="HYDROXYPROLINE-RICH GLYCOPROTEIN FAMILY PROTEIN-RELATED"/>
    <property type="match status" value="1"/>
</dbReference>
<protein>
    <submittedName>
        <fullName evidence="3">Uncharacterized protein MANES_05G072300</fullName>
    </submittedName>
</protein>